<dbReference type="PANTHER" id="PTHR33672">
    <property type="entry name" value="YCF3-INTERACTING PROTEIN 1, CHLOROPLASTIC"/>
    <property type="match status" value="1"/>
</dbReference>
<gene>
    <name evidence="2" type="ORF">HRI_004536900</name>
</gene>
<dbReference type="InterPro" id="IPR040340">
    <property type="entry name" value="CEST/Y3IP1"/>
</dbReference>
<proteinExistence type="predicted"/>
<feature type="region of interest" description="Disordered" evidence="1">
    <location>
        <begin position="1"/>
        <end position="22"/>
    </location>
</feature>
<sequence length="284" mass="31214">MALSIPNQKTLDQKLSLQKEKQISVDPISLRQSISSSMGETSFNMMLPPIDAPHPDSAVPPPLLHPPPLPPVKHKFLTSTVSTSTASSPRFRSILSRKNSKIASQESPRRVDHESVGDLLHHDRAGLISDLGVKDDGFRKSIDFKCGALCLFLPGFGKGKPVRPRMRETIDTENNVISRTVSLEKFECGSWASSSFIPDHGIDDDGDSAMNLFFDLPLELIKNLGDDADVPVSSAFVFDNKDMKGFFKKGSTPTGATGRKSYESDRHVRFSTVRNSDESLFGRA</sequence>
<organism evidence="2 3">
    <name type="scientific">Hibiscus trionum</name>
    <name type="common">Flower of an hour</name>
    <dbReference type="NCBI Taxonomy" id="183268"/>
    <lineage>
        <taxon>Eukaryota</taxon>
        <taxon>Viridiplantae</taxon>
        <taxon>Streptophyta</taxon>
        <taxon>Embryophyta</taxon>
        <taxon>Tracheophyta</taxon>
        <taxon>Spermatophyta</taxon>
        <taxon>Magnoliopsida</taxon>
        <taxon>eudicotyledons</taxon>
        <taxon>Gunneridae</taxon>
        <taxon>Pentapetalae</taxon>
        <taxon>rosids</taxon>
        <taxon>malvids</taxon>
        <taxon>Malvales</taxon>
        <taxon>Malvaceae</taxon>
        <taxon>Malvoideae</taxon>
        <taxon>Hibiscus</taxon>
    </lineage>
</organism>
<dbReference type="GO" id="GO:0009535">
    <property type="term" value="C:chloroplast thylakoid membrane"/>
    <property type="evidence" value="ECO:0007669"/>
    <property type="project" value="InterPro"/>
</dbReference>
<feature type="compositionally biased region" description="Polar residues" evidence="1">
    <location>
        <begin position="1"/>
        <end position="16"/>
    </location>
</feature>
<dbReference type="AlphaFoldDB" id="A0A9W7J5W3"/>
<protein>
    <submittedName>
        <fullName evidence="2">Uncharacterized protein</fullName>
    </submittedName>
</protein>
<dbReference type="GO" id="GO:0048564">
    <property type="term" value="P:photosystem I assembly"/>
    <property type="evidence" value="ECO:0007669"/>
    <property type="project" value="InterPro"/>
</dbReference>
<evidence type="ECO:0000313" key="3">
    <source>
        <dbReference type="Proteomes" id="UP001165190"/>
    </source>
</evidence>
<name>A0A9W7J5W3_HIBTR</name>
<evidence type="ECO:0000313" key="2">
    <source>
        <dbReference type="EMBL" id="GMJ08677.1"/>
    </source>
</evidence>
<dbReference type="Proteomes" id="UP001165190">
    <property type="component" value="Unassembled WGS sequence"/>
</dbReference>
<dbReference type="EMBL" id="BSYR01000052">
    <property type="protein sequence ID" value="GMJ08677.1"/>
    <property type="molecule type" value="Genomic_DNA"/>
</dbReference>
<accession>A0A9W7J5W3</accession>
<dbReference type="GO" id="GO:0080183">
    <property type="term" value="P:response to photooxidative stress"/>
    <property type="evidence" value="ECO:0007669"/>
    <property type="project" value="InterPro"/>
</dbReference>
<evidence type="ECO:0000256" key="1">
    <source>
        <dbReference type="SAM" id="MobiDB-lite"/>
    </source>
</evidence>
<comment type="caution">
    <text evidence="2">The sequence shown here is derived from an EMBL/GenBank/DDBJ whole genome shotgun (WGS) entry which is preliminary data.</text>
</comment>
<reference evidence="2" key="1">
    <citation type="submission" date="2023-05" db="EMBL/GenBank/DDBJ databases">
        <title>Genome and transcriptome analyses reveal genes involved in the formation of fine ridges on petal epidermal cells in Hibiscus trionum.</title>
        <authorList>
            <person name="Koshimizu S."/>
            <person name="Masuda S."/>
            <person name="Ishii T."/>
            <person name="Shirasu K."/>
            <person name="Hoshino A."/>
            <person name="Arita M."/>
        </authorList>
    </citation>
    <scope>NUCLEOTIDE SEQUENCE</scope>
    <source>
        <strain evidence="2">Hamamatsu line</strain>
    </source>
</reference>
<dbReference type="OrthoDB" id="1880037at2759"/>
<dbReference type="PANTHER" id="PTHR33672:SF24">
    <property type="entry name" value="OS01G0798600 PROTEIN"/>
    <property type="match status" value="1"/>
</dbReference>
<keyword evidence="3" id="KW-1185">Reference proteome</keyword>